<accession>A0ABN9S934</accession>
<feature type="non-terminal residue" evidence="4">
    <location>
        <position position="1"/>
    </location>
</feature>
<dbReference type="SMART" id="SM00054">
    <property type="entry name" value="EFh"/>
    <property type="match status" value="1"/>
</dbReference>
<protein>
    <recommendedName>
        <fullName evidence="3">EF-hand domain-containing protein</fullName>
    </recommendedName>
</protein>
<dbReference type="PROSITE" id="PS50222">
    <property type="entry name" value="EF_HAND_2"/>
    <property type="match status" value="1"/>
</dbReference>
<organism evidence="4 5">
    <name type="scientific">Prorocentrum cordatum</name>
    <dbReference type="NCBI Taxonomy" id="2364126"/>
    <lineage>
        <taxon>Eukaryota</taxon>
        <taxon>Sar</taxon>
        <taxon>Alveolata</taxon>
        <taxon>Dinophyceae</taxon>
        <taxon>Prorocentrales</taxon>
        <taxon>Prorocentraceae</taxon>
        <taxon>Prorocentrum</taxon>
    </lineage>
</organism>
<dbReference type="InterPro" id="IPR018247">
    <property type="entry name" value="EF_Hand_1_Ca_BS"/>
</dbReference>
<sequence length="258" mass="27613">DAGWRSVGQKFGDLLTFKRSVADEKPKEGDESAAEKPKEEGGPQKSLGEKLKEGLTTTPEWAKQMQENTSAYILATKAGISWTLGPAEQTKIGKVIARMTEAEYSEASSVAVVKALFTDCSQEDLKAAFAVFCPEGKDSMSKDSFTKAMPIMGEDVPADKVEEAFKLVDANGSGELDLSEFTSLIEMVNPRKAKTPEEAPAEQAKESAAAAIANRWTDFTSRFTAKKEEAPAAEAPETKAAEPSKAEPEKTPAAVGAN</sequence>
<keyword evidence="1" id="KW-0106">Calcium</keyword>
<dbReference type="EMBL" id="CAUYUJ010009824">
    <property type="protein sequence ID" value="CAK0827770.1"/>
    <property type="molecule type" value="Genomic_DNA"/>
</dbReference>
<evidence type="ECO:0000259" key="3">
    <source>
        <dbReference type="PROSITE" id="PS50222"/>
    </source>
</evidence>
<evidence type="ECO:0000313" key="5">
    <source>
        <dbReference type="Proteomes" id="UP001189429"/>
    </source>
</evidence>
<evidence type="ECO:0000256" key="2">
    <source>
        <dbReference type="SAM" id="MobiDB-lite"/>
    </source>
</evidence>
<name>A0ABN9S934_9DINO</name>
<dbReference type="SUPFAM" id="SSF47473">
    <property type="entry name" value="EF-hand"/>
    <property type="match status" value="1"/>
</dbReference>
<feature type="compositionally biased region" description="Basic and acidic residues" evidence="2">
    <location>
        <begin position="20"/>
        <end position="53"/>
    </location>
</feature>
<reference evidence="4" key="1">
    <citation type="submission" date="2023-10" db="EMBL/GenBank/DDBJ databases">
        <authorList>
            <person name="Chen Y."/>
            <person name="Shah S."/>
            <person name="Dougan E. K."/>
            <person name="Thang M."/>
            <person name="Chan C."/>
        </authorList>
    </citation>
    <scope>NUCLEOTIDE SEQUENCE [LARGE SCALE GENOMIC DNA]</scope>
</reference>
<keyword evidence="5" id="KW-1185">Reference proteome</keyword>
<dbReference type="PROSITE" id="PS00018">
    <property type="entry name" value="EF_HAND_1"/>
    <property type="match status" value="1"/>
</dbReference>
<dbReference type="CDD" id="cd00051">
    <property type="entry name" value="EFh"/>
    <property type="match status" value="1"/>
</dbReference>
<proteinExistence type="predicted"/>
<gene>
    <name evidence="4" type="ORF">PCOR1329_LOCUS27217</name>
</gene>
<evidence type="ECO:0000313" key="4">
    <source>
        <dbReference type="EMBL" id="CAK0827770.1"/>
    </source>
</evidence>
<dbReference type="InterPro" id="IPR011992">
    <property type="entry name" value="EF-hand-dom_pair"/>
</dbReference>
<comment type="caution">
    <text evidence="4">The sequence shown here is derived from an EMBL/GenBank/DDBJ whole genome shotgun (WGS) entry which is preliminary data.</text>
</comment>
<feature type="region of interest" description="Disordered" evidence="2">
    <location>
        <begin position="18"/>
        <end position="56"/>
    </location>
</feature>
<dbReference type="InterPro" id="IPR002048">
    <property type="entry name" value="EF_hand_dom"/>
</dbReference>
<evidence type="ECO:0000256" key="1">
    <source>
        <dbReference type="ARBA" id="ARBA00022837"/>
    </source>
</evidence>
<dbReference type="Proteomes" id="UP001189429">
    <property type="component" value="Unassembled WGS sequence"/>
</dbReference>
<feature type="domain" description="EF-hand" evidence="3">
    <location>
        <begin position="156"/>
        <end position="191"/>
    </location>
</feature>
<dbReference type="Gene3D" id="1.10.238.10">
    <property type="entry name" value="EF-hand"/>
    <property type="match status" value="1"/>
</dbReference>
<feature type="compositionally biased region" description="Basic and acidic residues" evidence="2">
    <location>
        <begin position="225"/>
        <end position="250"/>
    </location>
</feature>
<feature type="region of interest" description="Disordered" evidence="2">
    <location>
        <begin position="220"/>
        <end position="258"/>
    </location>
</feature>